<proteinExistence type="predicted"/>
<organism evidence="1">
    <name type="scientific">Leptospira interrogans serovar Hardjo str. Norma</name>
    <dbReference type="NCBI Taxonomy" id="1279460"/>
    <lineage>
        <taxon>Bacteria</taxon>
        <taxon>Pseudomonadati</taxon>
        <taxon>Spirochaetota</taxon>
        <taxon>Spirochaetia</taxon>
        <taxon>Leptospirales</taxon>
        <taxon>Leptospiraceae</taxon>
        <taxon>Leptospira</taxon>
    </lineage>
</organism>
<dbReference type="EMBL" id="CP012603">
    <property type="protein sequence ID" value="ALE39304.1"/>
    <property type="molecule type" value="Genomic_DNA"/>
</dbReference>
<dbReference type="AlphaFoldDB" id="A0A0M4NYA7"/>
<accession>A0A0M4NYA7</accession>
<sequence>MNFFHTFSQLNFIKNRYFKLDRLFIVKGRLKDLKKKSI</sequence>
<evidence type="ECO:0000313" key="1">
    <source>
        <dbReference type="EMBL" id="ALE39304.1"/>
    </source>
</evidence>
<dbReference type="Proteomes" id="UP000056502">
    <property type="component" value="Chromosome I"/>
</dbReference>
<evidence type="ECO:0000313" key="2">
    <source>
        <dbReference type="Proteomes" id="UP000056502"/>
    </source>
</evidence>
<protein>
    <submittedName>
        <fullName evidence="1">Uncharacterized protein</fullName>
    </submittedName>
</protein>
<name>A0A0M4NYA7_LEPIR</name>
<reference evidence="1 2" key="1">
    <citation type="journal article" date="2015" name="Genome Announc.">
        <title>Whole-Genome Sequence of Leptospira interrogans Serovar Hardjo Subtype Hardjoprajitno Strain Norma, Isolated from Cattle in a Leptospirosis Outbreak in Brazil.</title>
        <authorList>
            <person name="Cosate M.R."/>
            <person name="Soares S.C."/>
            <person name="Mendes T.A."/>
            <person name="Raittz R.T."/>
            <person name="Moreira E.C."/>
            <person name="Leite R."/>
            <person name="Fernandes G.R."/>
            <person name="Haddad J.P."/>
            <person name="Ortega J.M."/>
        </authorList>
    </citation>
    <scope>NUCLEOTIDE SEQUENCE [LARGE SCALE GENOMIC DNA]</scope>
    <source>
        <strain evidence="1 2">Norma</strain>
    </source>
</reference>
<gene>
    <name evidence="1" type="ORF">G436_2121</name>
</gene>